<dbReference type="InterPro" id="IPR050595">
    <property type="entry name" value="Bact_response_regulator"/>
</dbReference>
<sequence>MALRILVVDDEETDRHLIYGALQSAMPDSLIEEMSSGPQLIAWVDKERSRMLSDPAGPDTLVTIVLLDMHMPILTGLQTIHVLGDRRDLGYMPIVMLTASLDSHLKQQAYEQGVHLVLGKPAGPYGFYRVVEAVKQCYRDTLHMRNQLEWG</sequence>
<protein>
    <recommendedName>
        <fullName evidence="3">Response regulatory domain-containing protein</fullName>
    </recommendedName>
</protein>
<feature type="modified residue" description="4-aspartylphosphate" evidence="2">
    <location>
        <position position="68"/>
    </location>
</feature>
<keyword evidence="5" id="KW-1185">Reference proteome</keyword>
<name>A0A2K8Z493_9BACT</name>
<evidence type="ECO:0000313" key="4">
    <source>
        <dbReference type="EMBL" id="AUD04671.1"/>
    </source>
</evidence>
<dbReference type="SUPFAM" id="SSF52172">
    <property type="entry name" value="CheY-like"/>
    <property type="match status" value="1"/>
</dbReference>
<dbReference type="AlphaFoldDB" id="A0A2K8Z493"/>
<dbReference type="KEGG" id="spir:CWM47_24160"/>
<dbReference type="EMBL" id="CP025096">
    <property type="protein sequence ID" value="AUD04671.1"/>
    <property type="molecule type" value="Genomic_DNA"/>
</dbReference>
<evidence type="ECO:0000256" key="1">
    <source>
        <dbReference type="ARBA" id="ARBA00022553"/>
    </source>
</evidence>
<proteinExistence type="predicted"/>
<dbReference type="Proteomes" id="UP000232883">
    <property type="component" value="Chromosome"/>
</dbReference>
<dbReference type="GO" id="GO:0000160">
    <property type="term" value="P:phosphorelay signal transduction system"/>
    <property type="evidence" value="ECO:0007669"/>
    <property type="project" value="InterPro"/>
</dbReference>
<accession>A0A2K8Z493</accession>
<reference evidence="4 5" key="1">
    <citation type="submission" date="2017-11" db="EMBL/GenBank/DDBJ databases">
        <title>Taxonomic description and genome sequences of Spirosoma HA7 sp. nov., isolated from pollen microhabitat of Corylus avellana.</title>
        <authorList>
            <person name="Ambika Manirajan B."/>
            <person name="Suarez C."/>
            <person name="Ratering S."/>
            <person name="Geissler-Plaum R."/>
            <person name="Cardinale M."/>
            <person name="Sylvia S."/>
        </authorList>
    </citation>
    <scope>NUCLEOTIDE SEQUENCE [LARGE SCALE GENOMIC DNA]</scope>
    <source>
        <strain evidence="4 5">HA7</strain>
    </source>
</reference>
<gene>
    <name evidence="4" type="ORF">CWM47_24160</name>
</gene>
<dbReference type="InterPro" id="IPR011006">
    <property type="entry name" value="CheY-like_superfamily"/>
</dbReference>
<keyword evidence="1 2" id="KW-0597">Phosphoprotein</keyword>
<evidence type="ECO:0000259" key="3">
    <source>
        <dbReference type="PROSITE" id="PS50110"/>
    </source>
</evidence>
<evidence type="ECO:0000256" key="2">
    <source>
        <dbReference type="PROSITE-ProRule" id="PRU00169"/>
    </source>
</evidence>
<organism evidence="4 5">
    <name type="scientific">Spirosoma pollinicola</name>
    <dbReference type="NCBI Taxonomy" id="2057025"/>
    <lineage>
        <taxon>Bacteria</taxon>
        <taxon>Pseudomonadati</taxon>
        <taxon>Bacteroidota</taxon>
        <taxon>Cytophagia</taxon>
        <taxon>Cytophagales</taxon>
        <taxon>Cytophagaceae</taxon>
        <taxon>Spirosoma</taxon>
    </lineage>
</organism>
<dbReference type="RefSeq" id="WP_100990739.1">
    <property type="nucleotide sequence ID" value="NZ_CP025096.1"/>
</dbReference>
<dbReference type="PANTHER" id="PTHR44591">
    <property type="entry name" value="STRESS RESPONSE REGULATOR PROTEIN 1"/>
    <property type="match status" value="1"/>
</dbReference>
<evidence type="ECO:0000313" key="5">
    <source>
        <dbReference type="Proteomes" id="UP000232883"/>
    </source>
</evidence>
<dbReference type="PROSITE" id="PS50110">
    <property type="entry name" value="RESPONSE_REGULATORY"/>
    <property type="match status" value="1"/>
</dbReference>
<dbReference type="Pfam" id="PF00072">
    <property type="entry name" value="Response_reg"/>
    <property type="match status" value="1"/>
</dbReference>
<dbReference type="Gene3D" id="3.40.50.2300">
    <property type="match status" value="1"/>
</dbReference>
<dbReference type="InterPro" id="IPR001789">
    <property type="entry name" value="Sig_transdc_resp-reg_receiver"/>
</dbReference>
<dbReference type="SMART" id="SM00448">
    <property type="entry name" value="REC"/>
    <property type="match status" value="1"/>
</dbReference>
<feature type="domain" description="Response regulatory" evidence="3">
    <location>
        <begin position="4"/>
        <end position="135"/>
    </location>
</feature>
<dbReference type="PANTHER" id="PTHR44591:SF3">
    <property type="entry name" value="RESPONSE REGULATORY DOMAIN-CONTAINING PROTEIN"/>
    <property type="match status" value="1"/>
</dbReference>
<dbReference type="OrthoDB" id="280492at2"/>